<keyword evidence="5" id="KW-1133">Transmembrane helix</keyword>
<comment type="caution">
    <text evidence="8">The sequence shown here is derived from an EMBL/GenBank/DDBJ whole genome shotgun (WGS) entry which is preliminary data.</text>
</comment>
<dbReference type="Proteomes" id="UP001595621">
    <property type="component" value="Unassembled WGS sequence"/>
</dbReference>
<evidence type="ECO:0000256" key="2">
    <source>
        <dbReference type="PROSITE-ProRule" id="PRU00169"/>
    </source>
</evidence>
<dbReference type="Pfam" id="PF00072">
    <property type="entry name" value="Response_reg"/>
    <property type="match status" value="1"/>
</dbReference>
<dbReference type="SUPFAM" id="SSF52172">
    <property type="entry name" value="CheY-like"/>
    <property type="match status" value="1"/>
</dbReference>
<dbReference type="Gene3D" id="3.40.50.2300">
    <property type="match status" value="1"/>
</dbReference>
<name>A0ABV7GJ73_9GAMM</name>
<feature type="compositionally biased region" description="Polar residues" evidence="4">
    <location>
        <begin position="120"/>
        <end position="144"/>
    </location>
</feature>
<gene>
    <name evidence="8" type="ORF">ACFOE0_18125</name>
</gene>
<evidence type="ECO:0000259" key="7">
    <source>
        <dbReference type="PROSITE" id="PS51755"/>
    </source>
</evidence>
<evidence type="ECO:0000256" key="4">
    <source>
        <dbReference type="SAM" id="MobiDB-lite"/>
    </source>
</evidence>
<dbReference type="Pfam" id="PF00486">
    <property type="entry name" value="Trans_reg_C"/>
    <property type="match status" value="1"/>
</dbReference>
<dbReference type="PROSITE" id="PS50110">
    <property type="entry name" value="RESPONSE_REGULATORY"/>
    <property type="match status" value="1"/>
</dbReference>
<dbReference type="Gene3D" id="1.10.10.10">
    <property type="entry name" value="Winged helix-like DNA-binding domain superfamily/Winged helix DNA-binding domain"/>
    <property type="match status" value="1"/>
</dbReference>
<keyword evidence="9" id="KW-1185">Reference proteome</keyword>
<dbReference type="InterPro" id="IPR036388">
    <property type="entry name" value="WH-like_DNA-bd_sf"/>
</dbReference>
<dbReference type="SMART" id="SM00862">
    <property type="entry name" value="Trans_reg_C"/>
    <property type="match status" value="1"/>
</dbReference>
<feature type="domain" description="Response regulatory" evidence="6">
    <location>
        <begin position="197"/>
        <end position="313"/>
    </location>
</feature>
<evidence type="ECO:0000256" key="1">
    <source>
        <dbReference type="ARBA" id="ARBA00023125"/>
    </source>
</evidence>
<keyword evidence="2" id="KW-0597">Phosphoprotein</keyword>
<dbReference type="RefSeq" id="WP_248934020.1">
    <property type="nucleotide sequence ID" value="NZ_JAKILF010000001.1"/>
</dbReference>
<keyword evidence="5" id="KW-0812">Transmembrane</keyword>
<dbReference type="InterPro" id="IPR016032">
    <property type="entry name" value="Sig_transdc_resp-reg_C-effctor"/>
</dbReference>
<dbReference type="InterPro" id="IPR001789">
    <property type="entry name" value="Sig_transdc_resp-reg_receiver"/>
</dbReference>
<protein>
    <submittedName>
        <fullName evidence="8">Response regulator</fullName>
    </submittedName>
</protein>
<dbReference type="InterPro" id="IPR011006">
    <property type="entry name" value="CheY-like_superfamily"/>
</dbReference>
<dbReference type="EMBL" id="JBHRTD010000018">
    <property type="protein sequence ID" value="MFC3140080.1"/>
    <property type="molecule type" value="Genomic_DNA"/>
</dbReference>
<feature type="modified residue" description="4-aspartylphosphate" evidence="2">
    <location>
        <position position="246"/>
    </location>
</feature>
<evidence type="ECO:0000313" key="9">
    <source>
        <dbReference type="Proteomes" id="UP001595621"/>
    </source>
</evidence>
<evidence type="ECO:0000313" key="8">
    <source>
        <dbReference type="EMBL" id="MFC3140080.1"/>
    </source>
</evidence>
<dbReference type="CDD" id="cd00156">
    <property type="entry name" value="REC"/>
    <property type="match status" value="1"/>
</dbReference>
<evidence type="ECO:0000259" key="6">
    <source>
        <dbReference type="PROSITE" id="PS50110"/>
    </source>
</evidence>
<feature type="region of interest" description="Disordered" evidence="4">
    <location>
        <begin position="120"/>
        <end position="154"/>
    </location>
</feature>
<feature type="transmembrane region" description="Helical" evidence="5">
    <location>
        <begin position="161"/>
        <end position="180"/>
    </location>
</feature>
<feature type="domain" description="OmpR/PhoB-type" evidence="7">
    <location>
        <begin position="14"/>
        <end position="112"/>
    </location>
</feature>
<keyword evidence="5" id="KW-0472">Membrane</keyword>
<sequence>MHLTISQRHLLGELMRYRFDQFELDTLTQSLSHEGKLLNCDERIVRLLLLLIEHAPEHVDKQTLLNSLWPDTVVSDWSISRLISDARKLFKSVGADFAIIQTLHGRGYRLSAEVLTMLQQEQPAPPESSAQTEPSAQRESSAQTEPAAADRQTRTTRPVRLIASLAVTLLLLSATLYFWLDNSKPLQISEPADTRARVLWVDDHPENNKVERKFLENQGVAVYNTRSTQDALILLSMYQYDVVISDMGRQSDPLAGLKLVETMRRHGHETPFFMYTILPSEAQQQLLKDYGAQGVAVDDEELYQLLAAYLPIETDDN</sequence>
<evidence type="ECO:0000256" key="3">
    <source>
        <dbReference type="PROSITE-ProRule" id="PRU01091"/>
    </source>
</evidence>
<keyword evidence="1 3" id="KW-0238">DNA-binding</keyword>
<dbReference type="InterPro" id="IPR001867">
    <property type="entry name" value="OmpR/PhoB-type_DNA-bd"/>
</dbReference>
<accession>A0ABV7GJ73</accession>
<feature type="DNA-binding region" description="OmpR/PhoB-type" evidence="3">
    <location>
        <begin position="14"/>
        <end position="112"/>
    </location>
</feature>
<dbReference type="SUPFAM" id="SSF46894">
    <property type="entry name" value="C-terminal effector domain of the bipartite response regulators"/>
    <property type="match status" value="1"/>
</dbReference>
<reference evidence="9" key="1">
    <citation type="journal article" date="2019" name="Int. J. Syst. Evol. Microbiol.">
        <title>The Global Catalogue of Microorganisms (GCM) 10K type strain sequencing project: providing services to taxonomists for standard genome sequencing and annotation.</title>
        <authorList>
            <consortium name="The Broad Institute Genomics Platform"/>
            <consortium name="The Broad Institute Genome Sequencing Center for Infectious Disease"/>
            <person name="Wu L."/>
            <person name="Ma J."/>
        </authorList>
    </citation>
    <scope>NUCLEOTIDE SEQUENCE [LARGE SCALE GENOMIC DNA]</scope>
    <source>
        <strain evidence="9">KCTC 52277</strain>
    </source>
</reference>
<evidence type="ECO:0000256" key="5">
    <source>
        <dbReference type="SAM" id="Phobius"/>
    </source>
</evidence>
<organism evidence="8 9">
    <name type="scientific">Shewanella submarina</name>
    <dbReference type="NCBI Taxonomy" id="2016376"/>
    <lineage>
        <taxon>Bacteria</taxon>
        <taxon>Pseudomonadati</taxon>
        <taxon>Pseudomonadota</taxon>
        <taxon>Gammaproteobacteria</taxon>
        <taxon>Alteromonadales</taxon>
        <taxon>Shewanellaceae</taxon>
        <taxon>Shewanella</taxon>
    </lineage>
</organism>
<proteinExistence type="predicted"/>
<dbReference type="PROSITE" id="PS51755">
    <property type="entry name" value="OMPR_PHOB"/>
    <property type="match status" value="1"/>
</dbReference>